<evidence type="ECO:0008006" key="3">
    <source>
        <dbReference type="Google" id="ProtNLM"/>
    </source>
</evidence>
<dbReference type="SUPFAM" id="SSF56672">
    <property type="entry name" value="DNA/RNA polymerases"/>
    <property type="match status" value="2"/>
</dbReference>
<dbReference type="InterPro" id="IPR043502">
    <property type="entry name" value="DNA/RNA_pol_sf"/>
</dbReference>
<dbReference type="Gene3D" id="3.40.1800.10">
    <property type="entry name" value="His-Me finger endonucleases"/>
    <property type="match status" value="1"/>
</dbReference>
<dbReference type="SUPFAM" id="SSF54060">
    <property type="entry name" value="His-Me finger endonucleases"/>
    <property type="match status" value="1"/>
</dbReference>
<dbReference type="EnsemblMetazoa" id="XM_050651924.1">
    <property type="protein sequence ID" value="XP_050507881.1"/>
    <property type="gene ID" value="LOC126885366"/>
</dbReference>
<dbReference type="PANTHER" id="PTHR31511">
    <property type="entry name" value="PROTEIN CBG23764"/>
    <property type="match status" value="1"/>
</dbReference>
<dbReference type="InterPro" id="IPR004211">
    <property type="entry name" value="Endonuclease_7"/>
</dbReference>
<reference evidence="1" key="1">
    <citation type="submission" date="2025-05" db="UniProtKB">
        <authorList>
            <consortium name="EnsemblMetazoa"/>
        </authorList>
    </citation>
    <scope>IDENTIFICATION</scope>
</reference>
<dbReference type="PANTHER" id="PTHR31511:SF12">
    <property type="entry name" value="RHO TERMINATION FACTOR N-TERMINAL DOMAIN-CONTAINING PROTEIN"/>
    <property type="match status" value="1"/>
</dbReference>
<dbReference type="GeneID" id="126885366"/>
<dbReference type="InterPro" id="IPR044925">
    <property type="entry name" value="His-Me_finger_sf"/>
</dbReference>
<dbReference type="InterPro" id="IPR038563">
    <property type="entry name" value="Endonuclease_7_sf"/>
</dbReference>
<keyword evidence="2" id="KW-1185">Reference proteome</keyword>
<dbReference type="Pfam" id="PF02945">
    <property type="entry name" value="Endonuclease_7"/>
    <property type="match status" value="1"/>
</dbReference>
<dbReference type="InterPro" id="IPR023211">
    <property type="entry name" value="DNA_pol_palm_dom_sf"/>
</dbReference>
<proteinExistence type="predicted"/>
<protein>
    <recommendedName>
        <fullName evidence="3">DNA-directed DNA polymerase</fullName>
    </recommendedName>
</protein>
<dbReference type="Gene3D" id="3.90.1600.10">
    <property type="entry name" value="Palm domain of DNA polymerase"/>
    <property type="match status" value="1"/>
</dbReference>
<name>A0ABM5KCG6_DIAVI</name>
<dbReference type="Proteomes" id="UP001652700">
    <property type="component" value="Unplaced"/>
</dbReference>
<evidence type="ECO:0000313" key="1">
    <source>
        <dbReference type="EnsemblMetazoa" id="XP_050507881.1"/>
    </source>
</evidence>
<evidence type="ECO:0000313" key="2">
    <source>
        <dbReference type="Proteomes" id="UP001652700"/>
    </source>
</evidence>
<sequence>MLPWLNKHPLISDNLVVARRRLDTTLNQLKKSNLFESYNLIFNEWLNEGVIEIVNNPEENNCVHYLPHRPVIKNTSETTKIRPVFDASSHEQDRPSLNQCLEVGPNLIELIPSVLLRFRQQKIGVVSDIRKAFLQFSVHSKDRDFLRFLWMDLNKLNKVSVVKKEDKPITKLQQLEVDKPYKIINSKIVNTAFGQSVLLELEESVVFLPKRVTEDYTPYIDQLRTEKYAVVFRGLNNDQACFAWAIVSALYSVNINTNKTTSYPHYTTVLNLKGLTFPVTLNQISLFEKNNENISVNVFELNVKDELFNFSVLPVRLTKQKREKHVNLLIVQNKYYFNNEVDNVGPWSGGRDEDLIHFHYIWIKDLGKLVKSQLSKHNGKKYICDRCLNYFYTKEKLDAHIIYCEKIDDCKISFTKEPYVKFKNFVYKEKLPFLVYADFESLLVPLRASHSTPSTTSTHPYQRHTAYSAGLYFKCNYDDNFSFYKSHVGLDCMSWFSHEIDNLAQFIHSKLINIQPMNVEVSLKDATERCHICNRKFLEKDRIVRDHCHLTGNFRGFAHNGCNLNYKKTFVVPIAFHNMSGYDSHFIIKDLAKMYDISILPVNKEKYISFTVYHKKTNIRFRFIDTFRFMGSSLDSLVSTLKPENFGILRKQFPNLDDETFKLLTKKGVFFYDYLDKIERLDETKLPNKEKFYNKLNDEHISDSNYAHAKLVWEKFNMKTLWDYSNLYMKTDILLLAVVFETFRDTCFKTYGLDPGHYYTIPGFTWDAMLKYTGCHLETIQDVDMLLFYERGIRGGISQCCNRMGEANNKYMMNYDPSKPSKYLMYLDVNNLYGWAMSEPLPYGGFHWDDTNIDVMSIPDDAKEGYILEVDLSYPENLHDYHKDLPFCVEHCKPPGSKQSKLLSTLYNKTNYVIHYRNLKQAISHGLVLTKIHKVLRFKQMTWLKGYIALNTQLRAQAKTSFEKNLYKLMNNAVFGKTMENQRKHRLVKLVNKWEGRVGARNLIASPKFHSRVIFDQSLMAVELKKAEIIFNKPLYVGMAILELSKTCIYEFHYDYMLQKFPLNQNKLLYIDTDGLIYETECNDIYEEMIKPDIHRFDTSDYPPNNPWNIPLVNKKVPGLMKDENNSKIMTHFVGLRSKQYTYKVAGEKDVKKSKGVKMNVVKMKINFDDYLNCLKSFRETAETKSLFYATQRCIQSKLHEVYSIEQTKIALNPFDDKRHLLSNTFDTLPWGHYSITHR</sequence>
<organism evidence="1 2">
    <name type="scientific">Diabrotica virgifera virgifera</name>
    <name type="common">western corn rootworm</name>
    <dbReference type="NCBI Taxonomy" id="50390"/>
    <lineage>
        <taxon>Eukaryota</taxon>
        <taxon>Metazoa</taxon>
        <taxon>Ecdysozoa</taxon>
        <taxon>Arthropoda</taxon>
        <taxon>Hexapoda</taxon>
        <taxon>Insecta</taxon>
        <taxon>Pterygota</taxon>
        <taxon>Neoptera</taxon>
        <taxon>Endopterygota</taxon>
        <taxon>Coleoptera</taxon>
        <taxon>Polyphaga</taxon>
        <taxon>Cucujiformia</taxon>
        <taxon>Chrysomeloidea</taxon>
        <taxon>Chrysomelidae</taxon>
        <taxon>Galerucinae</taxon>
        <taxon>Diabroticina</taxon>
        <taxon>Diabroticites</taxon>
        <taxon>Diabrotica</taxon>
    </lineage>
</organism>
<accession>A0ABM5KCG6</accession>
<dbReference type="RefSeq" id="XP_050507881.1">
    <property type="nucleotide sequence ID" value="XM_050651924.1"/>
</dbReference>